<dbReference type="InterPro" id="IPR036467">
    <property type="entry name" value="LS/RS_sf"/>
</dbReference>
<dbReference type="PANTHER" id="PTHR21058">
    <property type="entry name" value="6,7-DIMETHYL-8-RIBITYLLUMAZINE SYNTHASE DMRL SYNTHASE LUMAZINE SYNTHASE"/>
    <property type="match status" value="1"/>
</dbReference>
<comment type="function">
    <text evidence="7">Catalyzes the formation of 6,7-dimethyl-8-ribityllumazine by condensation of 5-amino-6-(D-ribitylamino)uracil with 3,4-dihydroxy-2-butanone 4-phosphate. This is the penultimate step in the biosynthesis of riboflavin.</text>
</comment>
<dbReference type="AlphaFoldDB" id="A0A1T5LR71"/>
<dbReference type="Gene3D" id="3.40.50.960">
    <property type="entry name" value="Lumazine/riboflavin synthase"/>
    <property type="match status" value="1"/>
</dbReference>
<dbReference type="Proteomes" id="UP000190961">
    <property type="component" value="Unassembled WGS sequence"/>
</dbReference>
<dbReference type="Pfam" id="PF00885">
    <property type="entry name" value="DMRL_synthase"/>
    <property type="match status" value="1"/>
</dbReference>
<dbReference type="CDD" id="cd09209">
    <property type="entry name" value="Lumazine_synthase-I"/>
    <property type="match status" value="1"/>
</dbReference>
<evidence type="ECO:0000313" key="9">
    <source>
        <dbReference type="Proteomes" id="UP000190961"/>
    </source>
</evidence>
<evidence type="ECO:0000256" key="5">
    <source>
        <dbReference type="ARBA" id="ARBA00022679"/>
    </source>
</evidence>
<organism evidence="8 9">
    <name type="scientific">Ohtaekwangia koreensis</name>
    <dbReference type="NCBI Taxonomy" id="688867"/>
    <lineage>
        <taxon>Bacteria</taxon>
        <taxon>Pseudomonadati</taxon>
        <taxon>Bacteroidota</taxon>
        <taxon>Cytophagia</taxon>
        <taxon>Cytophagales</taxon>
        <taxon>Fulvivirgaceae</taxon>
        <taxon>Ohtaekwangia</taxon>
    </lineage>
</organism>
<reference evidence="8 9" key="1">
    <citation type="submission" date="2017-02" db="EMBL/GenBank/DDBJ databases">
        <authorList>
            <person name="Peterson S.W."/>
        </authorList>
    </citation>
    <scope>NUCLEOTIDE SEQUENCE [LARGE SCALE GENOMIC DNA]</scope>
    <source>
        <strain evidence="8 9">DSM 25262</strain>
    </source>
</reference>
<evidence type="ECO:0000256" key="7">
    <source>
        <dbReference type="HAMAP-Rule" id="MF_00178"/>
    </source>
</evidence>
<dbReference type="STRING" id="688867.SAMN05660236_3757"/>
<keyword evidence="9" id="KW-1185">Reference proteome</keyword>
<dbReference type="GO" id="GO:0005829">
    <property type="term" value="C:cytosol"/>
    <property type="evidence" value="ECO:0007669"/>
    <property type="project" value="TreeGrafter"/>
</dbReference>
<keyword evidence="5 7" id="KW-0808">Transferase</keyword>
<protein>
    <recommendedName>
        <fullName evidence="3 7">6,7-dimethyl-8-ribityllumazine synthase</fullName>
        <shortName evidence="7">DMRL synthase</shortName>
        <shortName evidence="7">LS</shortName>
        <shortName evidence="7">Lumazine synthase</shortName>
        <ecNumber evidence="3 7">2.5.1.78</ecNumber>
    </recommendedName>
</protein>
<dbReference type="InterPro" id="IPR034964">
    <property type="entry name" value="LS"/>
</dbReference>
<dbReference type="HAMAP" id="MF_00178">
    <property type="entry name" value="Lumazine_synth"/>
    <property type="match status" value="1"/>
</dbReference>
<feature type="binding site" evidence="7">
    <location>
        <begin position="91"/>
        <end position="92"/>
    </location>
    <ligand>
        <name>(2S)-2-hydroxy-3-oxobutyl phosphate</name>
        <dbReference type="ChEBI" id="CHEBI:58830"/>
    </ligand>
</feature>
<dbReference type="GO" id="GO:0009231">
    <property type="term" value="P:riboflavin biosynthetic process"/>
    <property type="evidence" value="ECO:0007669"/>
    <property type="project" value="UniProtKB-UniRule"/>
</dbReference>
<dbReference type="EMBL" id="FUZU01000002">
    <property type="protein sequence ID" value="SKC78527.1"/>
    <property type="molecule type" value="Genomic_DNA"/>
</dbReference>
<evidence type="ECO:0000313" key="8">
    <source>
        <dbReference type="EMBL" id="SKC78527.1"/>
    </source>
</evidence>
<feature type="binding site" evidence="7">
    <location>
        <position position="119"/>
    </location>
    <ligand>
        <name>5-amino-6-(D-ribitylamino)uracil</name>
        <dbReference type="ChEBI" id="CHEBI:15934"/>
    </ligand>
</feature>
<proteinExistence type="inferred from homology"/>
<dbReference type="RefSeq" id="WP_079688270.1">
    <property type="nucleotide sequence ID" value="NZ_FUZU01000002.1"/>
</dbReference>
<dbReference type="InterPro" id="IPR002180">
    <property type="entry name" value="LS/RS"/>
</dbReference>
<evidence type="ECO:0000256" key="3">
    <source>
        <dbReference type="ARBA" id="ARBA00012664"/>
    </source>
</evidence>
<comment type="catalytic activity">
    <reaction evidence="6 7">
        <text>(2S)-2-hydroxy-3-oxobutyl phosphate + 5-amino-6-(D-ribitylamino)uracil = 6,7-dimethyl-8-(1-D-ribityl)lumazine + phosphate + 2 H2O + H(+)</text>
        <dbReference type="Rhea" id="RHEA:26152"/>
        <dbReference type="ChEBI" id="CHEBI:15377"/>
        <dbReference type="ChEBI" id="CHEBI:15378"/>
        <dbReference type="ChEBI" id="CHEBI:15934"/>
        <dbReference type="ChEBI" id="CHEBI:43474"/>
        <dbReference type="ChEBI" id="CHEBI:58201"/>
        <dbReference type="ChEBI" id="CHEBI:58830"/>
        <dbReference type="EC" id="2.5.1.78"/>
    </reaction>
</comment>
<dbReference type="PANTHER" id="PTHR21058:SF0">
    <property type="entry name" value="6,7-DIMETHYL-8-RIBITYLLUMAZINE SYNTHASE"/>
    <property type="match status" value="1"/>
</dbReference>
<feature type="binding site" evidence="7">
    <location>
        <position position="28"/>
    </location>
    <ligand>
        <name>5-amino-6-(D-ribitylamino)uracil</name>
        <dbReference type="ChEBI" id="CHEBI:15934"/>
    </ligand>
</feature>
<comment type="similarity">
    <text evidence="2 7">Belongs to the DMRL synthase family.</text>
</comment>
<keyword evidence="4 7" id="KW-0686">Riboflavin biosynthesis</keyword>
<accession>A0A1T5LR71</accession>
<name>A0A1T5LR71_9BACT</name>
<feature type="binding site" evidence="7">
    <location>
        <begin position="86"/>
        <end position="88"/>
    </location>
    <ligand>
        <name>5-amino-6-(D-ribitylamino)uracil</name>
        <dbReference type="ChEBI" id="CHEBI:15934"/>
    </ligand>
</feature>
<feature type="binding site" evidence="7">
    <location>
        <begin position="62"/>
        <end position="64"/>
    </location>
    <ligand>
        <name>5-amino-6-(D-ribitylamino)uracil</name>
        <dbReference type="ChEBI" id="CHEBI:15934"/>
    </ligand>
</feature>
<dbReference type="GO" id="GO:0009349">
    <property type="term" value="C:riboflavin synthase complex"/>
    <property type="evidence" value="ECO:0007669"/>
    <property type="project" value="UniProtKB-UniRule"/>
</dbReference>
<comment type="pathway">
    <text evidence="1 7">Cofactor biosynthesis; riboflavin biosynthesis; riboflavin from 2-hydroxy-3-oxobutyl phosphate and 5-amino-6-(D-ribitylamino)uracil: step 1/2.</text>
</comment>
<dbReference type="OrthoDB" id="9809709at2"/>
<dbReference type="SUPFAM" id="SSF52121">
    <property type="entry name" value="Lumazine synthase"/>
    <property type="match status" value="1"/>
</dbReference>
<sequence length="155" mass="16632">MAGPLKSGKVKTNINLSRKKFAIVVAEWNAEITEALYSGAVESLIKNGVKKQNIIRKTVPGTFELTLGSLWAAEDKSISAVISLGCVIQGDTPHFDYICQAVAYGITEVNIKTKKPVIFGVLTTLNKQQAIDRAGGKYGNKGEEAALTAISMLSF</sequence>
<evidence type="ECO:0000256" key="1">
    <source>
        <dbReference type="ARBA" id="ARBA00004917"/>
    </source>
</evidence>
<gene>
    <name evidence="7" type="primary">ribH</name>
    <name evidence="8" type="ORF">SAMN05660236_3757</name>
</gene>
<dbReference type="EC" id="2.5.1.78" evidence="3 7"/>
<feature type="active site" description="Proton donor" evidence="7">
    <location>
        <position position="94"/>
    </location>
</feature>
<evidence type="ECO:0000256" key="2">
    <source>
        <dbReference type="ARBA" id="ARBA00007424"/>
    </source>
</evidence>
<evidence type="ECO:0000256" key="6">
    <source>
        <dbReference type="ARBA" id="ARBA00048785"/>
    </source>
</evidence>
<dbReference type="NCBIfam" id="TIGR00114">
    <property type="entry name" value="lumazine-synth"/>
    <property type="match status" value="1"/>
</dbReference>
<evidence type="ECO:0000256" key="4">
    <source>
        <dbReference type="ARBA" id="ARBA00022619"/>
    </source>
</evidence>
<feature type="binding site" evidence="7">
    <location>
        <position position="133"/>
    </location>
    <ligand>
        <name>(2S)-2-hydroxy-3-oxobutyl phosphate</name>
        <dbReference type="ChEBI" id="CHEBI:58830"/>
    </ligand>
</feature>
<dbReference type="UniPathway" id="UPA00275">
    <property type="reaction ID" value="UER00404"/>
</dbReference>
<dbReference type="GO" id="GO:0000906">
    <property type="term" value="F:6,7-dimethyl-8-ribityllumazine synthase activity"/>
    <property type="evidence" value="ECO:0007669"/>
    <property type="project" value="UniProtKB-UniRule"/>
</dbReference>